<dbReference type="InterPro" id="IPR035500">
    <property type="entry name" value="NHR-like_dom_sf"/>
</dbReference>
<dbReference type="GO" id="GO:0000978">
    <property type="term" value="F:RNA polymerase II cis-regulatory region sequence-specific DNA binding"/>
    <property type="evidence" value="ECO:0007669"/>
    <property type="project" value="TreeGrafter"/>
</dbReference>
<dbReference type="AlphaFoldDB" id="A0AA88YAH8"/>
<keyword evidence="7" id="KW-0804">Transcription</keyword>
<dbReference type="Pfam" id="PF00104">
    <property type="entry name" value="Hormone_recep"/>
    <property type="match status" value="1"/>
</dbReference>
<keyword evidence="5" id="KW-0805">Transcription regulation</keyword>
<feature type="region of interest" description="Disordered" evidence="10">
    <location>
        <begin position="117"/>
        <end position="139"/>
    </location>
</feature>
<feature type="domain" description="NR LBD" evidence="12">
    <location>
        <begin position="267"/>
        <end position="544"/>
    </location>
</feature>
<protein>
    <submittedName>
        <fullName evidence="13">Uncharacterized protein</fullName>
    </submittedName>
</protein>
<dbReference type="SMART" id="SM00430">
    <property type="entry name" value="HOLI"/>
    <property type="match status" value="1"/>
</dbReference>
<keyword evidence="3" id="KW-0863">Zinc-finger</keyword>
<feature type="domain" description="Nuclear receptor" evidence="11">
    <location>
        <begin position="18"/>
        <end position="93"/>
    </location>
</feature>
<evidence type="ECO:0000256" key="7">
    <source>
        <dbReference type="ARBA" id="ARBA00023163"/>
    </source>
</evidence>
<evidence type="ECO:0000256" key="5">
    <source>
        <dbReference type="ARBA" id="ARBA00023015"/>
    </source>
</evidence>
<dbReference type="InterPro" id="IPR013088">
    <property type="entry name" value="Znf_NHR/GATA"/>
</dbReference>
<evidence type="ECO:0000256" key="9">
    <source>
        <dbReference type="ARBA" id="ARBA00023242"/>
    </source>
</evidence>
<keyword evidence="9" id="KW-0539">Nucleus</keyword>
<evidence type="ECO:0000256" key="6">
    <source>
        <dbReference type="ARBA" id="ARBA00023125"/>
    </source>
</evidence>
<dbReference type="PROSITE" id="PS51843">
    <property type="entry name" value="NR_LBD"/>
    <property type="match status" value="1"/>
</dbReference>
<dbReference type="Proteomes" id="UP001186944">
    <property type="component" value="Unassembled WGS sequence"/>
</dbReference>
<organism evidence="13 14">
    <name type="scientific">Pinctada imbricata</name>
    <name type="common">Atlantic pearl-oyster</name>
    <name type="synonym">Pinctada martensii</name>
    <dbReference type="NCBI Taxonomy" id="66713"/>
    <lineage>
        <taxon>Eukaryota</taxon>
        <taxon>Metazoa</taxon>
        <taxon>Spiralia</taxon>
        <taxon>Lophotrochozoa</taxon>
        <taxon>Mollusca</taxon>
        <taxon>Bivalvia</taxon>
        <taxon>Autobranchia</taxon>
        <taxon>Pteriomorphia</taxon>
        <taxon>Pterioida</taxon>
        <taxon>Pterioidea</taxon>
        <taxon>Pteriidae</taxon>
        <taxon>Pinctada</taxon>
    </lineage>
</organism>
<dbReference type="InterPro" id="IPR000536">
    <property type="entry name" value="Nucl_hrmn_rcpt_lig-bd"/>
</dbReference>
<evidence type="ECO:0000259" key="11">
    <source>
        <dbReference type="PROSITE" id="PS51030"/>
    </source>
</evidence>
<reference evidence="13" key="1">
    <citation type="submission" date="2019-08" db="EMBL/GenBank/DDBJ databases">
        <title>The improved chromosome-level genome for the pearl oyster Pinctada fucata martensii using PacBio sequencing and Hi-C.</title>
        <authorList>
            <person name="Zheng Z."/>
        </authorList>
    </citation>
    <scope>NUCLEOTIDE SEQUENCE</scope>
    <source>
        <strain evidence="13">ZZ-2019</strain>
        <tissue evidence="13">Adductor muscle</tissue>
    </source>
</reference>
<name>A0AA88YAH8_PINIB</name>
<dbReference type="PROSITE" id="PS51030">
    <property type="entry name" value="NUCLEAR_REC_DBD_2"/>
    <property type="match status" value="1"/>
</dbReference>
<dbReference type="Pfam" id="PF00105">
    <property type="entry name" value="zf-C4"/>
    <property type="match status" value="1"/>
</dbReference>
<evidence type="ECO:0000259" key="12">
    <source>
        <dbReference type="PROSITE" id="PS51843"/>
    </source>
</evidence>
<sequence length="574" mass="65535">MQSLAEQKPSSGYQPLQLPPCRICTGVASGLHYGVNTCEACKAFFRRAMTDKYKYACARDGNCVITDRKRGNCSACRLKKCVEQGMSRDAVRHGRYTVAIRTKTILEVKQLEAENARKQLGSDGEMTSEGSVSSSPEASVTVDHMDPFDQPYSPLQLELQSEEFQADFNTDFLIDSPRNMTSDELLQGLDNSDDDQPVRKSARIASRRSSNVHTMLQDFDQTFKDLDLEEINIMPQDQLLVETLPFLDEEMAKAVNIVPEYDMSISDIEDLIKTLVEGHNAIYPRFRKQFDKKYVSRIQTEFYEQWQNERKSKTEIFGIKSSLSNEEYNSVYMATGIDVDGRMETIKKCLENIQKGIVDFISFSKSIPGFKDLKADDKLGLIKASRFEYWFLGHFVTVNNELGVSLGPDHKPSKMDECKRLFGCGDMVTRASEITATLQSLNLSCEEVCILRGIVLTFTDRCVLQEPNKVEEIQWNLIQCLKYLISKYHPEDSSSRRFSKYMDGLTVMRELTELNKKCNRQLEKLHWSIIKSYPLVYECYTSDKQEVERSEEETAGFLGNISYLATPKGSFIQL</sequence>
<evidence type="ECO:0000256" key="3">
    <source>
        <dbReference type="ARBA" id="ARBA00022771"/>
    </source>
</evidence>
<comment type="caution">
    <text evidence="13">The sequence shown here is derived from an EMBL/GenBank/DDBJ whole genome shotgun (WGS) entry which is preliminary data.</text>
</comment>
<dbReference type="GO" id="GO:0008270">
    <property type="term" value="F:zinc ion binding"/>
    <property type="evidence" value="ECO:0007669"/>
    <property type="project" value="UniProtKB-KW"/>
</dbReference>
<evidence type="ECO:0000256" key="8">
    <source>
        <dbReference type="ARBA" id="ARBA00023170"/>
    </source>
</evidence>
<dbReference type="Gene3D" id="3.30.50.10">
    <property type="entry name" value="Erythroid Transcription Factor GATA-1, subunit A"/>
    <property type="match status" value="1"/>
</dbReference>
<comment type="subcellular location">
    <subcellularLocation>
        <location evidence="1">Nucleus</location>
    </subcellularLocation>
</comment>
<feature type="compositionally biased region" description="Low complexity" evidence="10">
    <location>
        <begin position="124"/>
        <end position="139"/>
    </location>
</feature>
<dbReference type="PRINTS" id="PR00047">
    <property type="entry name" value="STROIDFINGER"/>
</dbReference>
<evidence type="ECO:0000313" key="14">
    <source>
        <dbReference type="Proteomes" id="UP001186944"/>
    </source>
</evidence>
<keyword evidence="4" id="KW-0862">Zinc</keyword>
<keyword evidence="2" id="KW-0479">Metal-binding</keyword>
<dbReference type="PANTHER" id="PTHR45805">
    <property type="entry name" value="NUCLEAR HORMONE RECEPTOR HR3-RELATED"/>
    <property type="match status" value="1"/>
</dbReference>
<evidence type="ECO:0000256" key="4">
    <source>
        <dbReference type="ARBA" id="ARBA00022833"/>
    </source>
</evidence>
<dbReference type="SUPFAM" id="SSF57716">
    <property type="entry name" value="Glucocorticoid receptor-like (DNA-binding domain)"/>
    <property type="match status" value="1"/>
</dbReference>
<evidence type="ECO:0000256" key="10">
    <source>
        <dbReference type="SAM" id="MobiDB-lite"/>
    </source>
</evidence>
<dbReference type="GO" id="GO:0005634">
    <property type="term" value="C:nucleus"/>
    <property type="evidence" value="ECO:0007669"/>
    <property type="project" value="UniProtKB-SubCell"/>
</dbReference>
<dbReference type="SMART" id="SM00399">
    <property type="entry name" value="ZnF_C4"/>
    <property type="match status" value="1"/>
</dbReference>
<dbReference type="Gene3D" id="1.10.565.10">
    <property type="entry name" value="Retinoid X Receptor"/>
    <property type="match status" value="1"/>
</dbReference>
<dbReference type="SUPFAM" id="SSF48508">
    <property type="entry name" value="Nuclear receptor ligand-binding domain"/>
    <property type="match status" value="1"/>
</dbReference>
<keyword evidence="6" id="KW-0238">DNA-binding</keyword>
<dbReference type="PANTHER" id="PTHR45805:SF2">
    <property type="entry name" value="NUCLEAR HORMONE RECEPTOR HR3-RELATED"/>
    <property type="match status" value="1"/>
</dbReference>
<evidence type="ECO:0000256" key="1">
    <source>
        <dbReference type="ARBA" id="ARBA00004123"/>
    </source>
</evidence>
<dbReference type="EMBL" id="VSWD01000005">
    <property type="protein sequence ID" value="KAK3101350.1"/>
    <property type="molecule type" value="Genomic_DNA"/>
</dbReference>
<proteinExistence type="predicted"/>
<gene>
    <name evidence="13" type="ORF">FSP39_002900</name>
</gene>
<evidence type="ECO:0000256" key="2">
    <source>
        <dbReference type="ARBA" id="ARBA00022723"/>
    </source>
</evidence>
<dbReference type="InterPro" id="IPR001723">
    <property type="entry name" value="Nuclear_hrmn_rcpt"/>
</dbReference>
<dbReference type="GO" id="GO:0004879">
    <property type="term" value="F:nuclear receptor activity"/>
    <property type="evidence" value="ECO:0007669"/>
    <property type="project" value="TreeGrafter"/>
</dbReference>
<keyword evidence="8" id="KW-0675">Receptor</keyword>
<accession>A0AA88YAH8</accession>
<dbReference type="InterPro" id="IPR001628">
    <property type="entry name" value="Znf_hrmn_rcpt"/>
</dbReference>
<evidence type="ECO:0000313" key="13">
    <source>
        <dbReference type="EMBL" id="KAK3101350.1"/>
    </source>
</evidence>
<dbReference type="PRINTS" id="PR00398">
    <property type="entry name" value="STRDHORMONER"/>
</dbReference>
<dbReference type="CDD" id="cd06916">
    <property type="entry name" value="NR_DBD_like"/>
    <property type="match status" value="1"/>
</dbReference>
<keyword evidence="14" id="KW-1185">Reference proteome</keyword>